<gene>
    <name evidence="2" type="ORF">I602_1125</name>
    <name evidence="3" type="ORF">SAMN05444353_0650</name>
</gene>
<dbReference type="PATRIC" id="fig|1300348.6.peg.1125"/>
<evidence type="ECO:0000313" key="4">
    <source>
        <dbReference type="Proteomes" id="UP000037716"/>
    </source>
</evidence>
<dbReference type="Proteomes" id="UP000183071">
    <property type="component" value="Unassembled WGS sequence"/>
</dbReference>
<sequence>MKKPYLLILPFIVLFVSQITNSQTKESISANQYQEVVYAHLNKSKFVKGEMLGFTAYVINKNTKQLSKVTKNLYAVLLNDKNEVVQSKLFKVDKGLVDGYFRILDDLQHGSYTFKTYTNWMRNFSQKNYYAQKIEIIDAARIFKSKKKIKSFYLDAQFLPESGHLLDNVINTVGVIIKDTLGLGIPYLEGKILDENNNFITSFKVNKNGIGRFSFIPNYLKSYKAVINNREKVVTQNIDAPIYKNGVILKVSRNAENAIISVITNESTKISEGYNLTFHDGIQLNKVVIDFENKTNFTKKIPFKKLSKGVNVFTLLDSNNTQIAERIFFNHTKVNILKSENAITKNDRDSVKVIFQYAKRNIKFNNVSISVLPSQTKAYSKNSNIVSQTLLQPYVKGYIENANYYFSDLNDKKLLDLDNLLITQGWSSYNWKDLFEEKSKPIYKFEDGISIKVNIPRAEEESKFLIHNLTNNPGLVLEFSEKVKSFKSTNYFPLDKELLYLSKVKRKGKLEMPNVYVQFSVNQIPKLFDNYKLPAQKPDYYESENYISFSNFEKLNKREELDEITLKFNLEKKRMDSIRGSSSGRVLFLNEANRAETLANYLNFKVPFVAYDDPRSGTLVIYNRRNDLRPDIYLDGFEVLSFDILYAFDLSLVEYINLEPESLMGLNGGGIIEIWTNPKKFKFQGKTTKEIEFPVTFSSSKEFYVPKYENYKSDFYKHYGVVDWLPINTINNDGILSLNINANQAKEVTLFIEGITDDGDFIMDQQTISLN</sequence>
<dbReference type="EMBL" id="FNUE01000001">
    <property type="protein sequence ID" value="SEE08431.1"/>
    <property type="molecule type" value="Genomic_DNA"/>
</dbReference>
<comment type="caution">
    <text evidence="2">The sequence shown here is derived from an EMBL/GenBank/DDBJ whole genome shotgun (WGS) entry which is preliminary data.</text>
</comment>
<evidence type="ECO:0000313" key="2">
    <source>
        <dbReference type="EMBL" id="KOY51565.1"/>
    </source>
</evidence>
<proteinExistence type="predicted"/>
<reference evidence="2 4" key="1">
    <citation type="submission" date="2015-07" db="EMBL/GenBank/DDBJ databases">
        <title>Genome of Polaribacter dokdonenesis DSW-5, isolated from seawater off Dokdo in Korea.</title>
        <authorList>
            <person name="Yoon K."/>
            <person name="Song J.Y."/>
            <person name="Kim J.F."/>
        </authorList>
    </citation>
    <scope>NUCLEOTIDE SEQUENCE [LARGE SCALE GENOMIC DNA]</scope>
    <source>
        <strain evidence="2 4">DSW-5</strain>
    </source>
</reference>
<keyword evidence="5" id="KW-1185">Reference proteome</keyword>
<evidence type="ECO:0000256" key="1">
    <source>
        <dbReference type="SAM" id="SignalP"/>
    </source>
</evidence>
<name>A0A0M9CGN4_9FLAO</name>
<evidence type="ECO:0000313" key="5">
    <source>
        <dbReference type="Proteomes" id="UP000183071"/>
    </source>
</evidence>
<reference evidence="3 5" key="2">
    <citation type="submission" date="2016-10" db="EMBL/GenBank/DDBJ databases">
        <authorList>
            <person name="Varghese N."/>
            <person name="Submissions S."/>
        </authorList>
    </citation>
    <scope>NUCLEOTIDE SEQUENCE [LARGE SCALE GENOMIC DNA]</scope>
    <source>
        <strain evidence="3 5">DSW-5</strain>
    </source>
</reference>
<feature type="chain" id="PRO_5005832943" evidence="1">
    <location>
        <begin position="23"/>
        <end position="771"/>
    </location>
</feature>
<protein>
    <submittedName>
        <fullName evidence="2">TonB-dependent receptor plug</fullName>
    </submittedName>
</protein>
<accession>A0A0M9CGN4</accession>
<keyword evidence="1" id="KW-0732">Signal</keyword>
<keyword evidence="2" id="KW-0675">Receptor</keyword>
<evidence type="ECO:0000313" key="3">
    <source>
        <dbReference type="EMBL" id="SEE08431.1"/>
    </source>
</evidence>
<feature type="signal peptide" evidence="1">
    <location>
        <begin position="1"/>
        <end position="22"/>
    </location>
</feature>
<dbReference type="STRING" id="1300348.I602_1125"/>
<organism evidence="2 4">
    <name type="scientific">Polaribacter dokdonensis DSW-5</name>
    <dbReference type="NCBI Taxonomy" id="1300348"/>
    <lineage>
        <taxon>Bacteria</taxon>
        <taxon>Pseudomonadati</taxon>
        <taxon>Bacteroidota</taxon>
        <taxon>Flavobacteriia</taxon>
        <taxon>Flavobacteriales</taxon>
        <taxon>Flavobacteriaceae</taxon>
    </lineage>
</organism>
<dbReference type="AlphaFoldDB" id="A0A0M9CGN4"/>
<dbReference type="Proteomes" id="UP000037716">
    <property type="component" value="Unassembled WGS sequence"/>
</dbReference>
<dbReference type="OrthoDB" id="679547at2"/>
<dbReference type="RefSeq" id="WP_053973734.1">
    <property type="nucleotide sequence ID" value="NZ_FNUE01000001.1"/>
</dbReference>
<dbReference type="EMBL" id="LGBR01000001">
    <property type="protein sequence ID" value="KOY51565.1"/>
    <property type="molecule type" value="Genomic_DNA"/>
</dbReference>